<feature type="non-terminal residue" evidence="1">
    <location>
        <position position="75"/>
    </location>
</feature>
<dbReference type="EMBL" id="JASSZA010000005">
    <property type="protein sequence ID" value="KAK2111285.1"/>
    <property type="molecule type" value="Genomic_DNA"/>
</dbReference>
<reference evidence="1 2" key="1">
    <citation type="submission" date="2023-05" db="EMBL/GenBank/DDBJ databases">
        <title>B98-5 Cell Line De Novo Hybrid Assembly: An Optical Mapping Approach.</title>
        <authorList>
            <person name="Kananen K."/>
            <person name="Auerbach J.A."/>
            <person name="Kautto E."/>
            <person name="Blachly J.S."/>
        </authorList>
    </citation>
    <scope>NUCLEOTIDE SEQUENCE [LARGE SCALE GENOMIC DNA]</scope>
    <source>
        <strain evidence="1">B95-8</strain>
        <tissue evidence="1">Cell line</tissue>
    </source>
</reference>
<organism evidence="1 2">
    <name type="scientific">Saguinus oedipus</name>
    <name type="common">Cotton-top tamarin</name>
    <name type="synonym">Oedipomidas oedipus</name>
    <dbReference type="NCBI Taxonomy" id="9490"/>
    <lineage>
        <taxon>Eukaryota</taxon>
        <taxon>Metazoa</taxon>
        <taxon>Chordata</taxon>
        <taxon>Craniata</taxon>
        <taxon>Vertebrata</taxon>
        <taxon>Euteleostomi</taxon>
        <taxon>Mammalia</taxon>
        <taxon>Eutheria</taxon>
        <taxon>Euarchontoglires</taxon>
        <taxon>Primates</taxon>
        <taxon>Haplorrhini</taxon>
        <taxon>Platyrrhini</taxon>
        <taxon>Cebidae</taxon>
        <taxon>Callitrichinae</taxon>
        <taxon>Saguinus</taxon>
    </lineage>
</organism>
<dbReference type="Proteomes" id="UP001266305">
    <property type="component" value="Unassembled WGS sequence"/>
</dbReference>
<comment type="caution">
    <text evidence="1">The sequence shown here is derived from an EMBL/GenBank/DDBJ whole genome shotgun (WGS) entry which is preliminary data.</text>
</comment>
<accession>A0ABQ9VQ95</accession>
<evidence type="ECO:0000313" key="1">
    <source>
        <dbReference type="EMBL" id="KAK2111285.1"/>
    </source>
</evidence>
<name>A0ABQ9VQ95_SAGOE</name>
<proteinExistence type="predicted"/>
<evidence type="ECO:0000313" key="2">
    <source>
        <dbReference type="Proteomes" id="UP001266305"/>
    </source>
</evidence>
<protein>
    <submittedName>
        <fullName evidence="1">Uncharacterized protein</fullName>
    </submittedName>
</protein>
<keyword evidence="2" id="KW-1185">Reference proteome</keyword>
<sequence length="75" mass="8222">MAHPSLSSQQLPSLACPGFMFAFPQHFPLPKEPYREPPAGADGLMASLSLDWKLRSSTGHSLQQTQYLVSAQHAE</sequence>
<gene>
    <name evidence="1" type="ORF">P7K49_011031</name>
</gene>